<dbReference type="PANTHER" id="PTHR33112">
    <property type="entry name" value="DOMAIN PROTEIN, PUTATIVE-RELATED"/>
    <property type="match status" value="1"/>
</dbReference>
<evidence type="ECO:0000259" key="1">
    <source>
        <dbReference type="Pfam" id="PF06985"/>
    </source>
</evidence>
<gene>
    <name evidence="2" type="ORF">SLS58_008161</name>
</gene>
<sequence length="651" mass="74064">MENPLTLVDYPKEDLCPACRDLPPVNRLQSYEHVLHDNFESFLSCPCPFCIWLHDAQKAYLAPSDRDLLIKNNEAVGLLGNLRTTPQTINLGDQMSHLSSVYFRLFADPRDLCAKSIQGRDPFPNPRSDQAFETINSWLQDCVCKHESCKTPDDAFLPSYIVDVDVSGQGCRLLLTDGQQRGRYAALSYVWGVSLQEQPVYLSKESQERLTHGIPVDKLPPTIKDAVLVTRKLEIRYFWVDALCIVQDDDTVKTAEIAKMHHIFGDAFVTIQAARAKSIKEGFLHERPSGLAHQKLRYNNVDDQNPGFVYMGAEPVSTQEGPVGTRAWCFEEGVLSRRVLQYAKGRITYECPAGRRSDDGIWNQKGTYNSSGPGFFNPVSWHHGSPISNDKKIEDPRLDVLKTWYMTLDNWYTPRFLTKKQDRLLAIAGVARRIQDRVSGEFLAGLWKSDMIWGLLWSSRRLIGVKFLNKDIEKEWKEKWGPQTLMVRPEGDARAPSWSWASLDGPTFHPTPRRWTGKHWSVAEILQYPMATVGNTLGKLQDDRLLLSAPVRQGHVVLDEQRNRELYLQVKSSVQHGNRVVLDEKGESTIALGKFDIEKSLPKTVWCILILNSMGLLLVPNDGDEGAFRRVGTFYPMTSWESEEKIEICVR</sequence>
<dbReference type="PANTHER" id="PTHR33112:SF16">
    <property type="entry name" value="HETEROKARYON INCOMPATIBILITY DOMAIN-CONTAINING PROTEIN"/>
    <property type="match status" value="1"/>
</dbReference>
<dbReference type="EMBL" id="JAKEKT020000067">
    <property type="protein sequence ID" value="KAL1639193.1"/>
    <property type="molecule type" value="Genomic_DNA"/>
</dbReference>
<reference evidence="2 3" key="1">
    <citation type="journal article" date="2023" name="Plant Dis.">
        <title>First Report of Diplodia intermedia Causing Canker and Dieback Diseases on Apple Trees in Canada.</title>
        <authorList>
            <person name="Ellouze W."/>
            <person name="Ilyukhin E."/>
            <person name="Sulman M."/>
            <person name="Ali S."/>
        </authorList>
    </citation>
    <scope>NUCLEOTIDE SEQUENCE [LARGE SCALE GENOMIC DNA]</scope>
    <source>
        <strain evidence="2 3">M45-28</strain>
    </source>
</reference>
<organism evidence="2 3">
    <name type="scientific">Diplodia intermedia</name>
    <dbReference type="NCBI Taxonomy" id="856260"/>
    <lineage>
        <taxon>Eukaryota</taxon>
        <taxon>Fungi</taxon>
        <taxon>Dikarya</taxon>
        <taxon>Ascomycota</taxon>
        <taxon>Pezizomycotina</taxon>
        <taxon>Dothideomycetes</taxon>
        <taxon>Dothideomycetes incertae sedis</taxon>
        <taxon>Botryosphaeriales</taxon>
        <taxon>Botryosphaeriaceae</taxon>
        <taxon>Diplodia</taxon>
    </lineage>
</organism>
<feature type="domain" description="Heterokaryon incompatibility" evidence="1">
    <location>
        <begin position="184"/>
        <end position="332"/>
    </location>
</feature>
<keyword evidence="3" id="KW-1185">Reference proteome</keyword>
<evidence type="ECO:0000313" key="3">
    <source>
        <dbReference type="Proteomes" id="UP001521184"/>
    </source>
</evidence>
<dbReference type="InterPro" id="IPR010730">
    <property type="entry name" value="HET"/>
</dbReference>
<proteinExistence type="predicted"/>
<protein>
    <recommendedName>
        <fullName evidence="1">Heterokaryon incompatibility domain-containing protein</fullName>
    </recommendedName>
</protein>
<name>A0ABR3TI65_9PEZI</name>
<dbReference type="Proteomes" id="UP001521184">
    <property type="component" value="Unassembled WGS sequence"/>
</dbReference>
<evidence type="ECO:0000313" key="2">
    <source>
        <dbReference type="EMBL" id="KAL1639193.1"/>
    </source>
</evidence>
<dbReference type="Pfam" id="PF06985">
    <property type="entry name" value="HET"/>
    <property type="match status" value="1"/>
</dbReference>
<comment type="caution">
    <text evidence="2">The sequence shown here is derived from an EMBL/GenBank/DDBJ whole genome shotgun (WGS) entry which is preliminary data.</text>
</comment>
<accession>A0ABR3TI65</accession>